<dbReference type="GeneID" id="68918515"/>
<dbReference type="Proteomes" id="UP000008549">
    <property type="component" value="Unassembled WGS sequence"/>
</dbReference>
<sequence>MTSYEFLIPTIRYPFVPPPSRVPALPIRRKEGNLIRSEKQTVLSPHQLLCACRNVMVTTHFRRKCRFTSCRRLQRLQHRLLPFVYF</sequence>
<gene>
    <name evidence="1" type="ORF">CBG27055</name>
    <name evidence="1" type="ORF">CBG_27055</name>
</gene>
<organism evidence="1 2">
    <name type="scientific">Caenorhabditis briggsae</name>
    <dbReference type="NCBI Taxonomy" id="6238"/>
    <lineage>
        <taxon>Eukaryota</taxon>
        <taxon>Metazoa</taxon>
        <taxon>Ecdysozoa</taxon>
        <taxon>Nematoda</taxon>
        <taxon>Chromadorea</taxon>
        <taxon>Rhabditida</taxon>
        <taxon>Rhabditina</taxon>
        <taxon>Rhabditomorpha</taxon>
        <taxon>Rhabditoidea</taxon>
        <taxon>Rhabditidae</taxon>
        <taxon>Peloderinae</taxon>
        <taxon>Caenorhabditis</taxon>
    </lineage>
</organism>
<evidence type="ECO:0000313" key="2">
    <source>
        <dbReference type="Proteomes" id="UP000008549"/>
    </source>
</evidence>
<proteinExistence type="predicted"/>
<dbReference type="KEGG" id="cbr:CBG_27055"/>
<dbReference type="AlphaFoldDB" id="B6IMB9"/>
<reference evidence="1 2" key="1">
    <citation type="journal article" date="2003" name="PLoS Biol.">
        <title>The genome sequence of Caenorhabditis briggsae: a platform for comparative genomics.</title>
        <authorList>
            <person name="Stein L.D."/>
            <person name="Bao Z."/>
            <person name="Blasiar D."/>
            <person name="Blumenthal T."/>
            <person name="Brent M.R."/>
            <person name="Chen N."/>
            <person name="Chinwalla A."/>
            <person name="Clarke L."/>
            <person name="Clee C."/>
            <person name="Coghlan A."/>
            <person name="Coulson A."/>
            <person name="D'Eustachio P."/>
            <person name="Fitch D.H."/>
            <person name="Fulton L.A."/>
            <person name="Fulton R.E."/>
            <person name="Griffiths-Jones S."/>
            <person name="Harris T.W."/>
            <person name="Hillier L.W."/>
            <person name="Kamath R."/>
            <person name="Kuwabara P.E."/>
            <person name="Mardis E.R."/>
            <person name="Marra M.A."/>
            <person name="Miner T.L."/>
            <person name="Minx P."/>
            <person name="Mullikin J.C."/>
            <person name="Plumb R.W."/>
            <person name="Rogers J."/>
            <person name="Schein J.E."/>
            <person name="Sohrmann M."/>
            <person name="Spieth J."/>
            <person name="Stajich J.E."/>
            <person name="Wei C."/>
            <person name="Willey D."/>
            <person name="Wilson R.K."/>
            <person name="Durbin R."/>
            <person name="Waterston R.H."/>
        </authorList>
    </citation>
    <scope>NUCLEOTIDE SEQUENCE [LARGE SCALE GENOMIC DNA]</scope>
    <source>
        <strain evidence="1 2">AF16</strain>
    </source>
</reference>
<dbReference type="CTD" id="68918515"/>
<evidence type="ECO:0000313" key="1">
    <source>
        <dbReference type="EMBL" id="CAS01049.1"/>
    </source>
</evidence>
<reference evidence="1 2" key="2">
    <citation type="journal article" date="2011" name="PLoS Genet.">
        <title>Caenorhabditis briggsae recombinant inbred line genotypes reveal inter-strain incompatibility and the evolution of recombination.</title>
        <authorList>
            <person name="Ross J.A."/>
            <person name="Koboldt D.C."/>
            <person name="Staisch J.E."/>
            <person name="Chamberlin H.M."/>
            <person name="Gupta B.P."/>
            <person name="Miller R.D."/>
            <person name="Baird S.E."/>
            <person name="Haag E.S."/>
        </authorList>
    </citation>
    <scope>NUCLEOTIDE SEQUENCE [LARGE SCALE GENOMIC DNA]</scope>
    <source>
        <strain evidence="1 2">AF16</strain>
    </source>
</reference>
<dbReference type="HOGENOM" id="CLU_2499924_0_0_1"/>
<dbReference type="RefSeq" id="XP_045100606.1">
    <property type="nucleotide sequence ID" value="XM_045237507.1"/>
</dbReference>
<dbReference type="InParanoid" id="B6IMB9"/>
<dbReference type="EMBL" id="HE601533">
    <property type="protein sequence ID" value="CAS01049.1"/>
    <property type="molecule type" value="Genomic_DNA"/>
</dbReference>
<accession>B6IMB9</accession>
<keyword evidence="2" id="KW-1185">Reference proteome</keyword>
<protein>
    <submittedName>
        <fullName evidence="1">Protein CBG27055</fullName>
    </submittedName>
</protein>
<name>B6IMB9_CAEBR</name>